<dbReference type="Proteomes" id="UP000814128">
    <property type="component" value="Unassembled WGS sequence"/>
</dbReference>
<comment type="caution">
    <text evidence="1">The sequence shown here is derived from an EMBL/GenBank/DDBJ whole genome shotgun (WGS) entry which is preliminary data.</text>
</comment>
<dbReference type="EMBL" id="MU273535">
    <property type="protein sequence ID" value="KAI0032832.1"/>
    <property type="molecule type" value="Genomic_DNA"/>
</dbReference>
<protein>
    <submittedName>
        <fullName evidence="1">Inositol-pentakisphosphate 2-kinase</fullName>
    </submittedName>
</protein>
<gene>
    <name evidence="1" type="ORF">K488DRAFT_78259</name>
</gene>
<reference evidence="1" key="1">
    <citation type="submission" date="2021-02" db="EMBL/GenBank/DDBJ databases">
        <authorList>
            <consortium name="DOE Joint Genome Institute"/>
            <person name="Ahrendt S."/>
            <person name="Looney B.P."/>
            <person name="Miyauchi S."/>
            <person name="Morin E."/>
            <person name="Drula E."/>
            <person name="Courty P.E."/>
            <person name="Chicoki N."/>
            <person name="Fauchery L."/>
            <person name="Kohler A."/>
            <person name="Kuo A."/>
            <person name="Labutti K."/>
            <person name="Pangilinan J."/>
            <person name="Lipzen A."/>
            <person name="Riley R."/>
            <person name="Andreopoulos W."/>
            <person name="He G."/>
            <person name="Johnson J."/>
            <person name="Barry K.W."/>
            <person name="Grigoriev I.V."/>
            <person name="Nagy L."/>
            <person name="Hibbett D."/>
            <person name="Henrissat B."/>
            <person name="Matheny P.B."/>
            <person name="Labbe J."/>
            <person name="Martin F."/>
        </authorList>
    </citation>
    <scope>NUCLEOTIDE SEQUENCE</scope>
    <source>
        <strain evidence="1">EC-137</strain>
    </source>
</reference>
<name>A0ACB8QMF0_9AGAM</name>
<accession>A0ACB8QMF0</accession>
<sequence>MTTSVPSPVNTEPSDWAYVNEGRAAIVFSYHGPSDPLFNRKVLRFRKSTSSHPSTIEPDADQPDDPIISFQQVVLARLIDSQYLINLDVVALDPGWLSAFAAHHDSLRPREHRAVSRIDLTYRKAVLADDLVGPFACAIEIKPKWGFLPSPTHLSPKTAEIKTRTCRTCMHDYLRRTQSSVTSSPPIAYCALDLFARDPARVRRAVGGLWDTWIASAGHGNKLRVFARGTALSPDDHTAVAACVANVLGTAPNASLDDIRAPFCETVAHTLLDTAVLPHLAELQRQLDVLDIEGLAALRARTPEPDFPEPTLEDWRAFLDDFLASHSMLDHEHPDPARFFYYVRAFMLSATLKDCSLFVCLADPPIIKLVDLDPKSVRKFQYWKEMDDEIVSAYAQVDPEKRAVCVGGSTGC</sequence>
<organism evidence="1 2">
    <name type="scientific">Vararia minispora EC-137</name>
    <dbReference type="NCBI Taxonomy" id="1314806"/>
    <lineage>
        <taxon>Eukaryota</taxon>
        <taxon>Fungi</taxon>
        <taxon>Dikarya</taxon>
        <taxon>Basidiomycota</taxon>
        <taxon>Agaricomycotina</taxon>
        <taxon>Agaricomycetes</taxon>
        <taxon>Russulales</taxon>
        <taxon>Lachnocladiaceae</taxon>
        <taxon>Vararia</taxon>
    </lineage>
</organism>
<keyword evidence="2" id="KW-1185">Reference proteome</keyword>
<reference evidence="1" key="2">
    <citation type="journal article" date="2022" name="New Phytol.">
        <title>Evolutionary transition to the ectomycorrhizal habit in the genomes of a hyperdiverse lineage of mushroom-forming fungi.</title>
        <authorList>
            <person name="Looney B."/>
            <person name="Miyauchi S."/>
            <person name="Morin E."/>
            <person name="Drula E."/>
            <person name="Courty P.E."/>
            <person name="Kohler A."/>
            <person name="Kuo A."/>
            <person name="LaButti K."/>
            <person name="Pangilinan J."/>
            <person name="Lipzen A."/>
            <person name="Riley R."/>
            <person name="Andreopoulos W."/>
            <person name="He G."/>
            <person name="Johnson J."/>
            <person name="Nolan M."/>
            <person name="Tritt A."/>
            <person name="Barry K.W."/>
            <person name="Grigoriev I.V."/>
            <person name="Nagy L.G."/>
            <person name="Hibbett D."/>
            <person name="Henrissat B."/>
            <person name="Matheny P.B."/>
            <person name="Labbe J."/>
            <person name="Martin F.M."/>
        </authorList>
    </citation>
    <scope>NUCLEOTIDE SEQUENCE</scope>
    <source>
        <strain evidence="1">EC-137</strain>
    </source>
</reference>
<evidence type="ECO:0000313" key="2">
    <source>
        <dbReference type="Proteomes" id="UP000814128"/>
    </source>
</evidence>
<evidence type="ECO:0000313" key="1">
    <source>
        <dbReference type="EMBL" id="KAI0032832.1"/>
    </source>
</evidence>
<proteinExistence type="predicted"/>